<organism evidence="9 10">
    <name type="scientific">Treponema lecithinolyticum ATCC 700332</name>
    <dbReference type="NCBI Taxonomy" id="1321815"/>
    <lineage>
        <taxon>Bacteria</taxon>
        <taxon>Pseudomonadati</taxon>
        <taxon>Spirochaetota</taxon>
        <taxon>Spirochaetia</taxon>
        <taxon>Spirochaetales</taxon>
        <taxon>Treponemataceae</taxon>
        <taxon>Treponema</taxon>
    </lineage>
</organism>
<evidence type="ECO:0000256" key="2">
    <source>
        <dbReference type="ARBA" id="ARBA00022475"/>
    </source>
</evidence>
<feature type="transmembrane region" description="Helical" evidence="7">
    <location>
        <begin position="305"/>
        <end position="327"/>
    </location>
</feature>
<reference evidence="9 10" key="1">
    <citation type="submission" date="2013-08" db="EMBL/GenBank/DDBJ databases">
        <authorList>
            <person name="Weinstock G."/>
            <person name="Sodergren E."/>
            <person name="Wylie T."/>
            <person name="Fulton L."/>
            <person name="Fulton R."/>
            <person name="Fronick C."/>
            <person name="O'Laughlin M."/>
            <person name="Godfrey J."/>
            <person name="Miner T."/>
            <person name="Herter B."/>
            <person name="Appelbaum E."/>
            <person name="Cordes M."/>
            <person name="Lek S."/>
            <person name="Wollam A."/>
            <person name="Pepin K.H."/>
            <person name="Palsikar V.B."/>
            <person name="Mitreva M."/>
            <person name="Wilson R.K."/>
        </authorList>
    </citation>
    <scope>NUCLEOTIDE SEQUENCE [LARGE SCALE GENOMIC DNA]</scope>
    <source>
        <strain evidence="9 10">ATCC 700332</strain>
    </source>
</reference>
<dbReference type="Proteomes" id="UP000016649">
    <property type="component" value="Unassembled WGS sequence"/>
</dbReference>
<feature type="transmembrane region" description="Helical" evidence="7">
    <location>
        <begin position="271"/>
        <end position="293"/>
    </location>
</feature>
<feature type="transmembrane region" description="Helical" evidence="7">
    <location>
        <begin position="99"/>
        <end position="119"/>
    </location>
</feature>
<feature type="transmembrane region" description="Helical" evidence="7">
    <location>
        <begin position="396"/>
        <end position="413"/>
    </location>
</feature>
<dbReference type="PANTHER" id="PTHR33362">
    <property type="entry name" value="SIALIC ACID TRAP TRANSPORTER PERMEASE PROTEIN SIAT-RELATED"/>
    <property type="match status" value="1"/>
</dbReference>
<evidence type="ECO:0000259" key="8">
    <source>
        <dbReference type="Pfam" id="PF06808"/>
    </source>
</evidence>
<comment type="caution">
    <text evidence="9">The sequence shown here is derived from an EMBL/GenBank/DDBJ whole genome shotgun (WGS) entry which is preliminary data.</text>
</comment>
<dbReference type="EMBL" id="AWVH01000044">
    <property type="protein sequence ID" value="ERJ91547.1"/>
    <property type="molecule type" value="Genomic_DNA"/>
</dbReference>
<keyword evidence="3" id="KW-0997">Cell inner membrane</keyword>
<evidence type="ECO:0000256" key="4">
    <source>
        <dbReference type="ARBA" id="ARBA00022692"/>
    </source>
</evidence>
<name>A0ABN0NVY7_TRELE</name>
<dbReference type="Pfam" id="PF06808">
    <property type="entry name" value="DctM"/>
    <property type="match status" value="1"/>
</dbReference>
<evidence type="ECO:0000256" key="6">
    <source>
        <dbReference type="ARBA" id="ARBA00023136"/>
    </source>
</evidence>
<feature type="transmembrane region" description="Helical" evidence="7">
    <location>
        <begin position="171"/>
        <end position="196"/>
    </location>
</feature>
<dbReference type="NCBIfam" id="TIGR00786">
    <property type="entry name" value="dctM"/>
    <property type="match status" value="1"/>
</dbReference>
<accession>A0ABN0NVY7</accession>
<keyword evidence="6 7" id="KW-0472">Membrane</keyword>
<evidence type="ECO:0000313" key="9">
    <source>
        <dbReference type="EMBL" id="ERJ91547.1"/>
    </source>
</evidence>
<dbReference type="InterPro" id="IPR010656">
    <property type="entry name" value="DctM"/>
</dbReference>
<evidence type="ECO:0000256" key="1">
    <source>
        <dbReference type="ARBA" id="ARBA00004429"/>
    </source>
</evidence>
<feature type="transmembrane region" description="Helical" evidence="7">
    <location>
        <begin position="358"/>
        <end position="384"/>
    </location>
</feature>
<keyword evidence="4 7" id="KW-0812">Transmembrane</keyword>
<feature type="domain" description="TRAP C4-dicarboxylate transport system permease DctM subunit" evidence="8">
    <location>
        <begin position="7"/>
        <end position="416"/>
    </location>
</feature>
<protein>
    <submittedName>
        <fullName evidence="9">TRAP transporter, DctM subunit</fullName>
    </submittedName>
</protein>
<feature type="transmembrane region" description="Helical" evidence="7">
    <location>
        <begin position="334"/>
        <end position="352"/>
    </location>
</feature>
<feature type="transmembrane region" description="Helical" evidence="7">
    <location>
        <begin position="217"/>
        <end position="236"/>
    </location>
</feature>
<dbReference type="RefSeq" id="WP_021686173.1">
    <property type="nucleotide sequence ID" value="NZ_KI260554.1"/>
</dbReference>
<feature type="transmembrane region" description="Helical" evidence="7">
    <location>
        <begin position="6"/>
        <end position="36"/>
    </location>
</feature>
<feature type="transmembrane region" description="Helical" evidence="7">
    <location>
        <begin position="48"/>
        <end position="70"/>
    </location>
</feature>
<comment type="subcellular location">
    <subcellularLocation>
        <location evidence="1">Cell inner membrane</location>
        <topology evidence="1">Multi-pass membrane protein</topology>
    </subcellularLocation>
</comment>
<dbReference type="PIRSF" id="PIRSF006066">
    <property type="entry name" value="HI0050"/>
    <property type="match status" value="1"/>
</dbReference>
<feature type="transmembrane region" description="Helical" evidence="7">
    <location>
        <begin position="242"/>
        <end position="259"/>
    </location>
</feature>
<evidence type="ECO:0000256" key="3">
    <source>
        <dbReference type="ARBA" id="ARBA00022519"/>
    </source>
</evidence>
<keyword evidence="10" id="KW-1185">Reference proteome</keyword>
<proteinExistence type="predicted"/>
<sequence>MLTFLIFIVLIAFIVLNVPVAVAMGMTAVCFFIGFGQTGSLTMLAQRMFYGTTGFTLLAVPFFILAGNLMNSGGITNRIFRFARALVGHVPGGLGQVSVVSSIIFSGMSGSAVADAAGLGQIEQKAMIDDGYDPVVAASMVASSSIIGPIIPPSIPFVFYGALTAVSVPRLFMAGFIPGIIMAAAQMIIIAVLAKVRGFPKSERVNAKELFCAVRGAFFPLMTPVIIIGGIMSGLFTPTEASVVACLYAIVLGFLYKDLKLQDLPRIMWDTVKASAGLLFIMAVANFFGWFVMYRQIPNKLIETLASIGAGANGVMAIMIAVVLVLGLFMEGNAILFIVIPIFLPIITMYGFNLVNLGVVLTLLIMIGNLTPPVGMCLFAVAGHAKVPILKLGKECLPYIIGVLVITIVMAYVPQIATFLPDLIMGAE</sequence>
<evidence type="ECO:0000256" key="7">
    <source>
        <dbReference type="SAM" id="Phobius"/>
    </source>
</evidence>
<keyword evidence="5 7" id="KW-1133">Transmembrane helix</keyword>
<dbReference type="InterPro" id="IPR004681">
    <property type="entry name" value="TRAP_DctM"/>
</dbReference>
<evidence type="ECO:0000313" key="10">
    <source>
        <dbReference type="Proteomes" id="UP000016649"/>
    </source>
</evidence>
<evidence type="ECO:0000256" key="5">
    <source>
        <dbReference type="ARBA" id="ARBA00022989"/>
    </source>
</evidence>
<keyword evidence="2" id="KW-1003">Cell membrane</keyword>
<gene>
    <name evidence="9" type="ORF">HMPREF9193_02000</name>
</gene>
<feature type="transmembrane region" description="Helical" evidence="7">
    <location>
        <begin position="131"/>
        <end position="151"/>
    </location>
</feature>
<dbReference type="PANTHER" id="PTHR33362:SF3">
    <property type="entry name" value="SIALIC ACID TRAP TRANSPORTER PERMEASE PROTEIN SIAT"/>
    <property type="match status" value="1"/>
</dbReference>